<dbReference type="EMBL" id="CAEZYQ010000032">
    <property type="protein sequence ID" value="CAB4765358.1"/>
    <property type="molecule type" value="Genomic_DNA"/>
</dbReference>
<keyword evidence="2" id="KW-0378">Hydrolase</keyword>
<evidence type="ECO:0000259" key="4">
    <source>
        <dbReference type="SMART" id="SM00796"/>
    </source>
</evidence>
<dbReference type="Gene3D" id="3.30.1360.40">
    <property type="match status" value="1"/>
</dbReference>
<evidence type="ECO:0000256" key="1">
    <source>
        <dbReference type="ARBA" id="ARBA00022741"/>
    </source>
</evidence>
<dbReference type="InterPro" id="IPR003833">
    <property type="entry name" value="CT_C_D"/>
</dbReference>
<keyword evidence="3" id="KW-0067">ATP-binding</keyword>
<dbReference type="PANTHER" id="PTHR34698:SF2">
    <property type="entry name" value="5-OXOPROLINASE SUBUNIT B"/>
    <property type="match status" value="1"/>
</dbReference>
<organism evidence="5">
    <name type="scientific">freshwater metagenome</name>
    <dbReference type="NCBI Taxonomy" id="449393"/>
    <lineage>
        <taxon>unclassified sequences</taxon>
        <taxon>metagenomes</taxon>
        <taxon>ecological metagenomes</taxon>
    </lineage>
</organism>
<dbReference type="AlphaFoldDB" id="A0A6J6V2D0"/>
<dbReference type="SMART" id="SM00796">
    <property type="entry name" value="AHS1"/>
    <property type="match status" value="1"/>
</dbReference>
<reference evidence="5" key="1">
    <citation type="submission" date="2020-05" db="EMBL/GenBank/DDBJ databases">
        <authorList>
            <person name="Chiriac C."/>
            <person name="Salcher M."/>
            <person name="Ghai R."/>
            <person name="Kavagutti S V."/>
        </authorList>
    </citation>
    <scope>NUCLEOTIDE SEQUENCE</scope>
</reference>
<keyword evidence="1" id="KW-0547">Nucleotide-binding</keyword>
<dbReference type="GO" id="GO:0005524">
    <property type="term" value="F:ATP binding"/>
    <property type="evidence" value="ECO:0007669"/>
    <property type="project" value="UniProtKB-KW"/>
</dbReference>
<name>A0A6J6V2D0_9ZZZZ</name>
<dbReference type="SUPFAM" id="SSF50891">
    <property type="entry name" value="Cyclophilin-like"/>
    <property type="match status" value="1"/>
</dbReference>
<dbReference type="Gene3D" id="2.40.100.10">
    <property type="entry name" value="Cyclophilin-like"/>
    <property type="match status" value="1"/>
</dbReference>
<dbReference type="PANTHER" id="PTHR34698">
    <property type="entry name" value="5-OXOPROLINASE SUBUNIT B"/>
    <property type="match status" value="1"/>
</dbReference>
<dbReference type="SUPFAM" id="SSF160467">
    <property type="entry name" value="PH0987 N-terminal domain-like"/>
    <property type="match status" value="1"/>
</dbReference>
<dbReference type="InterPro" id="IPR029000">
    <property type="entry name" value="Cyclophilin-like_dom_sf"/>
</dbReference>
<accession>A0A6J6V2D0</accession>
<dbReference type="InterPro" id="IPR010016">
    <property type="entry name" value="PxpB"/>
</dbReference>
<evidence type="ECO:0000313" key="5">
    <source>
        <dbReference type="EMBL" id="CAB4765358.1"/>
    </source>
</evidence>
<proteinExistence type="predicted"/>
<gene>
    <name evidence="5" type="ORF">UFOPK2761_02987</name>
</gene>
<evidence type="ECO:0000256" key="3">
    <source>
        <dbReference type="ARBA" id="ARBA00022840"/>
    </source>
</evidence>
<protein>
    <submittedName>
        <fullName evidence="5">Unannotated protein</fullName>
    </submittedName>
</protein>
<dbReference type="Pfam" id="PF02682">
    <property type="entry name" value="CT_C_D"/>
    <property type="match status" value="1"/>
</dbReference>
<feature type="domain" description="Carboxyltransferase" evidence="4">
    <location>
        <begin position="4"/>
        <end position="190"/>
    </location>
</feature>
<evidence type="ECO:0000256" key="2">
    <source>
        <dbReference type="ARBA" id="ARBA00022801"/>
    </source>
</evidence>
<sequence>MVGVRVLPVGPRAVLLEVADVASAVALAAHCRAASWATEVVPAARTVLLDGLTVPPDRVAAALASWTPEAHAAAPGGLVELPVVLDGADLPDVARLWGCTRTEVVATLTATTFTSAFCGFAPGFSYLSGLPADRTVPRLPSPRPRVPAGSVALAGEWAGVYPTASPGGWRLVGRTDVTLWDADREPPALLAPGTRVRFVEA</sequence>
<dbReference type="GO" id="GO:0016787">
    <property type="term" value="F:hydrolase activity"/>
    <property type="evidence" value="ECO:0007669"/>
    <property type="project" value="UniProtKB-KW"/>
</dbReference>